<keyword evidence="3" id="KW-1185">Reference proteome</keyword>
<dbReference type="PROSITE" id="PS51257">
    <property type="entry name" value="PROKAR_LIPOPROTEIN"/>
    <property type="match status" value="1"/>
</dbReference>
<dbReference type="Proteomes" id="UP001156694">
    <property type="component" value="Unassembled WGS sequence"/>
</dbReference>
<name>A0ABQ5VXG8_9RHOB</name>
<feature type="chain" id="PRO_5046259938" description="Lipoprotein" evidence="1">
    <location>
        <begin position="21"/>
        <end position="190"/>
    </location>
</feature>
<accession>A0ABQ5VXG8</accession>
<evidence type="ECO:0000313" key="3">
    <source>
        <dbReference type="Proteomes" id="UP001156694"/>
    </source>
</evidence>
<evidence type="ECO:0000256" key="1">
    <source>
        <dbReference type="SAM" id="SignalP"/>
    </source>
</evidence>
<comment type="caution">
    <text evidence="2">The sequence shown here is derived from an EMBL/GenBank/DDBJ whole genome shotgun (WGS) entry which is preliminary data.</text>
</comment>
<evidence type="ECO:0000313" key="2">
    <source>
        <dbReference type="EMBL" id="GLQ35897.1"/>
    </source>
</evidence>
<organism evidence="2 3">
    <name type="scientific">Amylibacter marinus</name>
    <dbReference type="NCBI Taxonomy" id="1475483"/>
    <lineage>
        <taxon>Bacteria</taxon>
        <taxon>Pseudomonadati</taxon>
        <taxon>Pseudomonadota</taxon>
        <taxon>Alphaproteobacteria</taxon>
        <taxon>Rhodobacterales</taxon>
        <taxon>Paracoccaceae</taxon>
        <taxon>Amylibacter</taxon>
    </lineage>
</organism>
<protein>
    <recommendedName>
        <fullName evidence="4">Lipoprotein</fullName>
    </recommendedName>
</protein>
<reference evidence="3" key="1">
    <citation type="journal article" date="2019" name="Int. J. Syst. Evol. Microbiol.">
        <title>The Global Catalogue of Microorganisms (GCM) 10K type strain sequencing project: providing services to taxonomists for standard genome sequencing and annotation.</title>
        <authorList>
            <consortium name="The Broad Institute Genomics Platform"/>
            <consortium name="The Broad Institute Genome Sequencing Center for Infectious Disease"/>
            <person name="Wu L."/>
            <person name="Ma J."/>
        </authorList>
    </citation>
    <scope>NUCLEOTIDE SEQUENCE [LARGE SCALE GENOMIC DNA]</scope>
    <source>
        <strain evidence="3">NBRC 110140</strain>
    </source>
</reference>
<evidence type="ECO:0008006" key="4">
    <source>
        <dbReference type="Google" id="ProtNLM"/>
    </source>
</evidence>
<proteinExistence type="predicted"/>
<sequence>MGYLRAVAALAALVVLSACAKDVGDSDRAIQEVSYSHSSPPSLTLLTMVHNTTGAGGHSSLLINGSERVMYDPAGRFKTRAVREQGDILYGVTPAVMKRYQSFHARDTHHVVIQEIPVSAKVAEIALREAIKQGPSHDAMCAANTSAMLKRIPGFEDVGSTFSPKGLSRRFGKLEGVVETKYYENDIGQN</sequence>
<keyword evidence="1" id="KW-0732">Signal</keyword>
<feature type="signal peptide" evidence="1">
    <location>
        <begin position="1"/>
        <end position="20"/>
    </location>
</feature>
<dbReference type="RefSeq" id="WP_284379002.1">
    <property type="nucleotide sequence ID" value="NZ_BSNN01000006.1"/>
</dbReference>
<dbReference type="EMBL" id="BSNN01000006">
    <property type="protein sequence ID" value="GLQ35897.1"/>
    <property type="molecule type" value="Genomic_DNA"/>
</dbReference>
<gene>
    <name evidence="2" type="ORF">GCM10007939_21810</name>
</gene>